<dbReference type="Proteomes" id="UP000012062">
    <property type="component" value="Unassembled WGS sequence"/>
</dbReference>
<organism evidence="2 3">
    <name type="scientific">Mesorhizobium metallidurans STM 2683</name>
    <dbReference type="NCBI Taxonomy" id="1297569"/>
    <lineage>
        <taxon>Bacteria</taxon>
        <taxon>Pseudomonadati</taxon>
        <taxon>Pseudomonadota</taxon>
        <taxon>Alphaproteobacteria</taxon>
        <taxon>Hyphomicrobiales</taxon>
        <taxon>Phyllobacteriaceae</taxon>
        <taxon>Mesorhizobium</taxon>
    </lineage>
</organism>
<evidence type="ECO:0000256" key="1">
    <source>
        <dbReference type="SAM" id="Phobius"/>
    </source>
</evidence>
<dbReference type="EMBL" id="CAUM01000095">
    <property type="protein sequence ID" value="CCV06247.1"/>
    <property type="molecule type" value="Genomic_DNA"/>
</dbReference>
<protein>
    <submittedName>
        <fullName evidence="2">Uncharacterized protein</fullName>
    </submittedName>
</protein>
<proteinExistence type="predicted"/>
<reference evidence="2 3" key="1">
    <citation type="submission" date="2013-02" db="EMBL/GenBank/DDBJ databases">
        <authorList>
            <person name="Genoscope - CEA"/>
        </authorList>
    </citation>
    <scope>NUCLEOTIDE SEQUENCE [LARGE SCALE GENOMIC DNA]</scope>
    <source>
        <strain evidence="2 3">STM 2683</strain>
    </source>
</reference>
<evidence type="ECO:0000313" key="2">
    <source>
        <dbReference type="EMBL" id="CCV06247.1"/>
    </source>
</evidence>
<keyword evidence="1" id="KW-0812">Transmembrane</keyword>
<keyword evidence="3" id="KW-1185">Reference proteome</keyword>
<dbReference type="STRING" id="1297569.MESS2_30048"/>
<gene>
    <name evidence="2" type="ORF">MESS2_30048</name>
</gene>
<name>M5EPH3_9HYPH</name>
<evidence type="ECO:0000313" key="3">
    <source>
        <dbReference type="Proteomes" id="UP000012062"/>
    </source>
</evidence>
<keyword evidence="1" id="KW-0472">Membrane</keyword>
<accession>M5EPH3</accession>
<comment type="caution">
    <text evidence="2">The sequence shown here is derived from an EMBL/GenBank/DDBJ whole genome shotgun (WGS) entry which is preliminary data.</text>
</comment>
<dbReference type="AlphaFoldDB" id="M5EPH3"/>
<dbReference type="RefSeq" id="WP_008875182.1">
    <property type="nucleotide sequence ID" value="NZ_CAUM01000095.1"/>
</dbReference>
<sequence length="83" mass="8476">MNRKSAHDGKAVGATAAAVSTAAAASAVCFHSPSRPAGAYRLVSAIALLAVIAAWPWVAYRSCKSKARPAKTTLLVIGRRGVA</sequence>
<keyword evidence="1" id="KW-1133">Transmembrane helix</keyword>
<feature type="transmembrane region" description="Helical" evidence="1">
    <location>
        <begin position="37"/>
        <end position="58"/>
    </location>
</feature>